<name>A0A8S2PR45_9BILA</name>
<feature type="coiled-coil region" evidence="1">
    <location>
        <begin position="146"/>
        <end position="173"/>
    </location>
</feature>
<feature type="region of interest" description="Disordered" evidence="2">
    <location>
        <begin position="200"/>
        <end position="219"/>
    </location>
</feature>
<proteinExistence type="predicted"/>
<comment type="caution">
    <text evidence="3">The sequence shown here is derived from an EMBL/GenBank/DDBJ whole genome shotgun (WGS) entry which is preliminary data.</text>
</comment>
<evidence type="ECO:0000256" key="1">
    <source>
        <dbReference type="SAM" id="Coils"/>
    </source>
</evidence>
<organism evidence="3 4">
    <name type="scientific">Rotaria magnacalcarata</name>
    <dbReference type="NCBI Taxonomy" id="392030"/>
    <lineage>
        <taxon>Eukaryota</taxon>
        <taxon>Metazoa</taxon>
        <taxon>Spiralia</taxon>
        <taxon>Gnathifera</taxon>
        <taxon>Rotifera</taxon>
        <taxon>Eurotatoria</taxon>
        <taxon>Bdelloidea</taxon>
        <taxon>Philodinida</taxon>
        <taxon>Philodinidae</taxon>
        <taxon>Rotaria</taxon>
    </lineage>
</organism>
<keyword evidence="1" id="KW-0175">Coiled coil</keyword>
<evidence type="ECO:0000313" key="3">
    <source>
        <dbReference type="EMBL" id="CAF4062397.1"/>
    </source>
</evidence>
<feature type="compositionally biased region" description="Basic residues" evidence="2">
    <location>
        <begin position="203"/>
        <end position="219"/>
    </location>
</feature>
<evidence type="ECO:0000313" key="4">
    <source>
        <dbReference type="Proteomes" id="UP000676336"/>
    </source>
</evidence>
<protein>
    <submittedName>
        <fullName evidence="3">Uncharacterized protein</fullName>
    </submittedName>
</protein>
<dbReference type="AlphaFoldDB" id="A0A8S2PR45"/>
<evidence type="ECO:0000256" key="2">
    <source>
        <dbReference type="SAM" id="MobiDB-lite"/>
    </source>
</evidence>
<gene>
    <name evidence="3" type="ORF">SMN809_LOCUS15267</name>
</gene>
<sequence>MQPADYRLVRSHVDAGIMMPIKRHVLPNTIDFYFSSWLYGQRKSIEQIPVNLCRSGPCLICANDNLKCEEFSFLTVDLNSFLQYLPVLNNEKLSILYSLLDGEQRAYQNAIRQQYQDYKQLLLLENIDPKPSREVVELQNQLAFNNADWQIQVDQLTTTVEQMQQNNELLNDTLAREMNYIITTLLSEMTGAVEREISEKYKKQSQHTKGSKIKKAKFN</sequence>
<accession>A0A8S2PR45</accession>
<reference evidence="3" key="1">
    <citation type="submission" date="2021-02" db="EMBL/GenBank/DDBJ databases">
        <authorList>
            <person name="Nowell W R."/>
        </authorList>
    </citation>
    <scope>NUCLEOTIDE SEQUENCE</scope>
</reference>
<dbReference type="Proteomes" id="UP000676336">
    <property type="component" value="Unassembled WGS sequence"/>
</dbReference>
<dbReference type="EMBL" id="CAJOBI010006517">
    <property type="protein sequence ID" value="CAF4062397.1"/>
    <property type="molecule type" value="Genomic_DNA"/>
</dbReference>